<feature type="chain" id="PRO_5037652886" evidence="1">
    <location>
        <begin position="23"/>
        <end position="209"/>
    </location>
</feature>
<evidence type="ECO:0000313" key="2">
    <source>
        <dbReference type="EMBL" id="MBW3466845.1"/>
    </source>
</evidence>
<keyword evidence="3" id="KW-1185">Reference proteome</keyword>
<accession>A0A951ISM7</accession>
<comment type="caution">
    <text evidence="2">The sequence shown here is derived from an EMBL/GenBank/DDBJ whole genome shotgun (WGS) entry which is preliminary data.</text>
</comment>
<proteinExistence type="predicted"/>
<dbReference type="AlphaFoldDB" id="A0A951ISM7"/>
<reference evidence="2 3" key="1">
    <citation type="journal article" date="2020" name="Syst. Appl. Microbiol.">
        <title>Arthrospiribacter ruber gen. nov., sp. nov., a novel bacterium isolated from Arthrospira cultures.</title>
        <authorList>
            <person name="Waleron M."/>
            <person name="Misztak A."/>
            <person name="Waleron M.M."/>
            <person name="Furmaniak M."/>
            <person name="Mrozik A."/>
            <person name="Waleron K."/>
        </authorList>
    </citation>
    <scope>NUCLEOTIDE SEQUENCE [LARGE SCALE GENOMIC DNA]</scope>
    <source>
        <strain evidence="2 3">DPMB0001</strain>
    </source>
</reference>
<keyword evidence="1" id="KW-0732">Signal</keyword>
<organism evidence="2 3">
    <name type="scientific">Arthrospiribacter ruber</name>
    <dbReference type="NCBI Taxonomy" id="2487934"/>
    <lineage>
        <taxon>Bacteria</taxon>
        <taxon>Pseudomonadati</taxon>
        <taxon>Bacteroidota</taxon>
        <taxon>Cytophagia</taxon>
        <taxon>Cytophagales</taxon>
        <taxon>Cyclobacteriaceae</taxon>
        <taxon>Arthrospiribacter</taxon>
    </lineage>
</organism>
<gene>
    <name evidence="2" type="ORF">EGN73_03325</name>
</gene>
<feature type="signal peptide" evidence="1">
    <location>
        <begin position="1"/>
        <end position="22"/>
    </location>
</feature>
<evidence type="ECO:0000256" key="1">
    <source>
        <dbReference type="SAM" id="SignalP"/>
    </source>
</evidence>
<dbReference type="RefSeq" id="WP_219287061.1">
    <property type="nucleotide sequence ID" value="NZ_RPHB01000002.1"/>
</dbReference>
<evidence type="ECO:0000313" key="3">
    <source>
        <dbReference type="Proteomes" id="UP000727490"/>
    </source>
</evidence>
<name>A0A951ISM7_9BACT</name>
<dbReference type="EMBL" id="RPHB01000002">
    <property type="protein sequence ID" value="MBW3466845.1"/>
    <property type="molecule type" value="Genomic_DNA"/>
</dbReference>
<protein>
    <submittedName>
        <fullName evidence="2">TerB family tellurite resistance protein</fullName>
    </submittedName>
</protein>
<sequence>MKRLLAICLCFQMCFTGFSAKAQEHEIQQLLLNVDKLNQLRSILTTMEDGYNILSKGYTGVRDLSQGNFSLHRTFFDALLEVSPQVRNYYRIREIIDMQLRVIRLSGQSLNYFRQSGSFGPNELAYMQRYYGRLMDRSISNLQELGLILTAGRLSMSDDQRLAAIDGIHRAMSRLFSAYTQADLVFAGIAGLKRQEQHQVSVSLQFARP</sequence>
<dbReference type="Proteomes" id="UP000727490">
    <property type="component" value="Unassembled WGS sequence"/>
</dbReference>